<evidence type="ECO:0000313" key="2">
    <source>
        <dbReference type="EMBL" id="SDM43043.1"/>
    </source>
</evidence>
<gene>
    <name evidence="2" type="ORF">SAMN05216544_0223</name>
</gene>
<sequence>MANTKKLMTNVANTLGLNLDPSGYFSSGNYNGYTIIVNTLSSYGAATKVEFRITAFNPSTNTTLNSANITELINTINSNTRKHFCNATIQNCLLTISFVPNGKMEALVQNICNSIAYVVNYLQSQNYIPCDEISGRTENLVAAVIAGNFHILDSISYNDISKNFSQAQQYEHSIKENFAAGIIGGILGSLVGVLCIVIIGQLNYVAVISGIVMGYATFALYQKFAKKISWVGIVICFVIMCAMIYFSVQINYAIWLVRTFSDVNFFDAFSYIPQMKEYSSEFASAYNSDLILNYVFSIAGAALTLASLLQANKIKYETKILN</sequence>
<dbReference type="OrthoDB" id="1653241at2"/>
<feature type="transmembrane region" description="Helical" evidence="1">
    <location>
        <begin position="228"/>
        <end position="248"/>
    </location>
</feature>
<organism evidence="2 3">
    <name type="scientific">Lachnospira pectinoschiza</name>
    <dbReference type="NCBI Taxonomy" id="28052"/>
    <lineage>
        <taxon>Bacteria</taxon>
        <taxon>Bacillati</taxon>
        <taxon>Bacillota</taxon>
        <taxon>Clostridia</taxon>
        <taxon>Lachnospirales</taxon>
        <taxon>Lachnospiraceae</taxon>
        <taxon>Lachnospira</taxon>
    </lineage>
</organism>
<evidence type="ECO:0000313" key="3">
    <source>
        <dbReference type="Proteomes" id="UP000187651"/>
    </source>
</evidence>
<accession>A0A1G9T5P7</accession>
<dbReference type="Proteomes" id="UP000187651">
    <property type="component" value="Unassembled WGS sequence"/>
</dbReference>
<proteinExistence type="predicted"/>
<dbReference type="EMBL" id="FNHZ01000001">
    <property type="protein sequence ID" value="SDM43043.1"/>
    <property type="molecule type" value="Genomic_DNA"/>
</dbReference>
<feature type="transmembrane region" description="Helical" evidence="1">
    <location>
        <begin position="205"/>
        <end position="221"/>
    </location>
</feature>
<dbReference type="AlphaFoldDB" id="A0A1G9T5P7"/>
<keyword evidence="3" id="KW-1185">Reference proteome</keyword>
<keyword evidence="1" id="KW-0812">Transmembrane</keyword>
<name>A0A1G9T5P7_9FIRM</name>
<reference evidence="3" key="1">
    <citation type="submission" date="2016-10" db="EMBL/GenBank/DDBJ databases">
        <authorList>
            <person name="Varghese N."/>
            <person name="Submissions S."/>
        </authorList>
    </citation>
    <scope>NUCLEOTIDE SEQUENCE [LARGE SCALE GENOMIC DNA]</scope>
    <source>
        <strain evidence="3">M83</strain>
    </source>
</reference>
<keyword evidence="1" id="KW-1133">Transmembrane helix</keyword>
<evidence type="ECO:0000256" key="1">
    <source>
        <dbReference type="SAM" id="Phobius"/>
    </source>
</evidence>
<dbReference type="RefSeq" id="WP_074520524.1">
    <property type="nucleotide sequence ID" value="NZ_FNHZ01000001.1"/>
</dbReference>
<keyword evidence="1" id="KW-0472">Membrane</keyword>
<feature type="transmembrane region" description="Helical" evidence="1">
    <location>
        <begin position="178"/>
        <end position="199"/>
    </location>
</feature>
<protein>
    <submittedName>
        <fullName evidence="2">Uncharacterized protein</fullName>
    </submittedName>
</protein>
<feature type="transmembrane region" description="Helical" evidence="1">
    <location>
        <begin position="291"/>
        <end position="309"/>
    </location>
</feature>